<dbReference type="PANTHER" id="PTHR30466:SF11">
    <property type="entry name" value="FLAVIN-DEPENDENT MONOOXYGENASE, REDUCTASE SUBUNIT HSAB"/>
    <property type="match status" value="1"/>
</dbReference>
<keyword evidence="2 4" id="KW-0560">Oxidoreductase</keyword>
<gene>
    <name evidence="4" type="ORF">ABT317_04465</name>
</gene>
<evidence type="ECO:0000256" key="1">
    <source>
        <dbReference type="ARBA" id="ARBA00008898"/>
    </source>
</evidence>
<dbReference type="SUPFAM" id="SSF50475">
    <property type="entry name" value="FMN-binding split barrel"/>
    <property type="match status" value="1"/>
</dbReference>
<keyword evidence="5" id="KW-1185">Reference proteome</keyword>
<dbReference type="Proteomes" id="UP001458415">
    <property type="component" value="Unassembled WGS sequence"/>
</dbReference>
<dbReference type="SMART" id="SM00903">
    <property type="entry name" value="Flavin_Reduct"/>
    <property type="match status" value="1"/>
</dbReference>
<dbReference type="EMBL" id="JBEPCU010000035">
    <property type="protein sequence ID" value="MER6976310.1"/>
    <property type="molecule type" value="Genomic_DNA"/>
</dbReference>
<reference evidence="4 5" key="1">
    <citation type="submission" date="2024-06" db="EMBL/GenBank/DDBJ databases">
        <title>The Natural Products Discovery Center: Release of the First 8490 Sequenced Strains for Exploring Actinobacteria Biosynthetic Diversity.</title>
        <authorList>
            <person name="Kalkreuter E."/>
            <person name="Kautsar S.A."/>
            <person name="Yang D."/>
            <person name="Bader C.D."/>
            <person name="Teijaro C.N."/>
            <person name="Fluegel L."/>
            <person name="Davis C.M."/>
            <person name="Simpson J.R."/>
            <person name="Lauterbach L."/>
            <person name="Steele A.D."/>
            <person name="Gui C."/>
            <person name="Meng S."/>
            <person name="Li G."/>
            <person name="Viehrig K."/>
            <person name="Ye F."/>
            <person name="Su P."/>
            <person name="Kiefer A.F."/>
            <person name="Nichols A."/>
            <person name="Cepeda A.J."/>
            <person name="Yan W."/>
            <person name="Fan B."/>
            <person name="Jiang Y."/>
            <person name="Adhikari A."/>
            <person name="Zheng C.-J."/>
            <person name="Schuster L."/>
            <person name="Cowan T.M."/>
            <person name="Smanski M.J."/>
            <person name="Chevrette M.G."/>
            <person name="De Carvalho L.P.S."/>
            <person name="Shen B."/>
        </authorList>
    </citation>
    <scope>NUCLEOTIDE SEQUENCE [LARGE SCALE GENOMIC DNA]</scope>
    <source>
        <strain evidence="4 5">NPDC000634</strain>
    </source>
</reference>
<accession>A0ABV1VWJ5</accession>
<evidence type="ECO:0000313" key="4">
    <source>
        <dbReference type="EMBL" id="MER6976310.1"/>
    </source>
</evidence>
<dbReference type="InterPro" id="IPR002563">
    <property type="entry name" value="Flavin_Rdtase-like_dom"/>
</dbReference>
<evidence type="ECO:0000313" key="5">
    <source>
        <dbReference type="Proteomes" id="UP001458415"/>
    </source>
</evidence>
<organism evidence="4 5">
    <name type="scientific">Streptomyces carpinensis</name>
    <dbReference type="NCBI Taxonomy" id="66369"/>
    <lineage>
        <taxon>Bacteria</taxon>
        <taxon>Bacillati</taxon>
        <taxon>Actinomycetota</taxon>
        <taxon>Actinomycetes</taxon>
        <taxon>Kitasatosporales</taxon>
        <taxon>Streptomycetaceae</taxon>
        <taxon>Streptomyces</taxon>
    </lineage>
</organism>
<name>A0ABV1VWJ5_9ACTN</name>
<evidence type="ECO:0000256" key="2">
    <source>
        <dbReference type="ARBA" id="ARBA00023002"/>
    </source>
</evidence>
<comment type="caution">
    <text evidence="4">The sequence shown here is derived from an EMBL/GenBank/DDBJ whole genome shotgun (WGS) entry which is preliminary data.</text>
</comment>
<evidence type="ECO:0000259" key="3">
    <source>
        <dbReference type="SMART" id="SM00903"/>
    </source>
</evidence>
<dbReference type="Pfam" id="PF01613">
    <property type="entry name" value="Flavin_Reduct"/>
    <property type="match status" value="1"/>
</dbReference>
<dbReference type="InterPro" id="IPR012349">
    <property type="entry name" value="Split_barrel_FMN-bd"/>
</dbReference>
<dbReference type="RefSeq" id="WP_086725839.1">
    <property type="nucleotide sequence ID" value="NZ_MUBM01000104.1"/>
</dbReference>
<proteinExistence type="inferred from homology"/>
<dbReference type="GO" id="GO:0016491">
    <property type="term" value="F:oxidoreductase activity"/>
    <property type="evidence" value="ECO:0007669"/>
    <property type="project" value="UniProtKB-KW"/>
</dbReference>
<dbReference type="EC" id="1.-.-.-" evidence="4"/>
<sequence length="166" mass="17281">MLTAPNPCDPAELRAAYGTFPTGVTAVCSLRDGTPVGFAASSFVPVSLDPPLVSVCVQHTSATWPLLADRERIGLSVLADTQGTACRQLASKSGDRFAGVSVTTTQQGAVLLDEAAAWLDCSIHQIVPAGDHDLVLLKVEAMRVHPGIPPLVFHASRFHSLAAAAA</sequence>
<feature type="domain" description="Flavin reductase like" evidence="3">
    <location>
        <begin position="17"/>
        <end position="160"/>
    </location>
</feature>
<comment type="similarity">
    <text evidence="1">Belongs to the non-flavoprotein flavin reductase family.</text>
</comment>
<dbReference type="PANTHER" id="PTHR30466">
    <property type="entry name" value="FLAVIN REDUCTASE"/>
    <property type="match status" value="1"/>
</dbReference>
<protein>
    <submittedName>
        <fullName evidence="4">Flavin reductase family protein</fullName>
        <ecNumber evidence="4">1.-.-.-</ecNumber>
    </submittedName>
</protein>
<dbReference type="Gene3D" id="2.30.110.10">
    <property type="entry name" value="Electron Transport, Fmn-binding Protein, Chain A"/>
    <property type="match status" value="1"/>
</dbReference>
<dbReference type="InterPro" id="IPR050268">
    <property type="entry name" value="NADH-dep_flavin_reductase"/>
</dbReference>